<reference evidence="4" key="2">
    <citation type="submission" date="2016-10" db="EMBL/GenBank/DDBJ databases">
        <authorList>
            <person name="Varghese N."/>
            <person name="Submissions S."/>
        </authorList>
    </citation>
    <scope>NUCLEOTIDE SEQUENCE [LARGE SCALE GENOMIC DNA]</scope>
    <source>
        <strain evidence="4">DSM 17044</strain>
    </source>
</reference>
<protein>
    <submittedName>
        <fullName evidence="2">Uncharacterized protein</fullName>
    </submittedName>
</protein>
<name>A0A1H7HRP3_STIAU</name>
<dbReference type="EMBL" id="FOAP01000001">
    <property type="protein sequence ID" value="SEK52242.1"/>
    <property type="molecule type" value="Genomic_DNA"/>
</dbReference>
<sequence>MSLNGIVNQVAGGVRGNTATENQWIANAPPEMQGQMKAQLEMQKMQEMVQLITQMMKAMHEMSMSIIRNIGG</sequence>
<keyword evidence="4" id="KW-1185">Reference proteome</keyword>
<dbReference type="Proteomes" id="UP000182719">
    <property type="component" value="Unassembled WGS sequence"/>
</dbReference>
<dbReference type="RefSeq" id="WP_075004970.1">
    <property type="nucleotide sequence ID" value="NZ_FOAP01000001.1"/>
</dbReference>
<evidence type="ECO:0000313" key="1">
    <source>
        <dbReference type="EMBL" id="SEK52242.1"/>
    </source>
</evidence>
<dbReference type="AlphaFoldDB" id="A0A1H7HRP3"/>
<reference evidence="2" key="1">
    <citation type="submission" date="2016-10" db="EMBL/GenBank/DDBJ databases">
        <authorList>
            <person name="de Groot N.N."/>
        </authorList>
    </citation>
    <scope>NUCLEOTIDE SEQUENCE [LARGE SCALE GENOMIC DNA]</scope>
    <source>
        <strain evidence="2">DSM 17044</strain>
    </source>
</reference>
<evidence type="ECO:0000313" key="3">
    <source>
        <dbReference type="EMBL" id="SEK52387.1"/>
    </source>
</evidence>
<evidence type="ECO:0000313" key="4">
    <source>
        <dbReference type="Proteomes" id="UP000182719"/>
    </source>
</evidence>
<dbReference type="EMBL" id="FOAP01000001">
    <property type="protein sequence ID" value="SEK52357.1"/>
    <property type="molecule type" value="Genomic_DNA"/>
</dbReference>
<accession>A0A1H7HRP3</accession>
<dbReference type="EMBL" id="FOAP01000001">
    <property type="protein sequence ID" value="SEK52387.1"/>
    <property type="molecule type" value="Genomic_DNA"/>
</dbReference>
<evidence type="ECO:0000313" key="2">
    <source>
        <dbReference type="EMBL" id="SEK52357.1"/>
    </source>
</evidence>
<proteinExistence type="predicted"/>
<gene>
    <name evidence="1" type="ORF">SAMN05444354_101781</name>
    <name evidence="2" type="ORF">SAMN05444354_101784</name>
    <name evidence="3" type="ORF">SAMN05444354_101785</name>
</gene>
<dbReference type="OrthoDB" id="5522255at2"/>
<organism evidence="2 4">
    <name type="scientific">Stigmatella aurantiaca</name>
    <dbReference type="NCBI Taxonomy" id="41"/>
    <lineage>
        <taxon>Bacteria</taxon>
        <taxon>Pseudomonadati</taxon>
        <taxon>Myxococcota</taxon>
        <taxon>Myxococcia</taxon>
        <taxon>Myxococcales</taxon>
        <taxon>Cystobacterineae</taxon>
        <taxon>Archangiaceae</taxon>
        <taxon>Stigmatella</taxon>
    </lineage>
</organism>